<evidence type="ECO:0000313" key="5">
    <source>
        <dbReference type="Proteomes" id="UP000278807"/>
    </source>
</evidence>
<dbReference type="GO" id="GO:0008270">
    <property type="term" value="F:zinc ion binding"/>
    <property type="evidence" value="ECO:0007669"/>
    <property type="project" value="UniProtKB-KW"/>
</dbReference>
<proteinExistence type="predicted"/>
<dbReference type="InterPro" id="IPR036236">
    <property type="entry name" value="Znf_C2H2_sf"/>
</dbReference>
<dbReference type="WBParaSite" id="HNAJ_0000327201-mRNA-1">
    <property type="protein sequence ID" value="HNAJ_0000327201-mRNA-1"/>
    <property type="gene ID" value="HNAJ_0000327201"/>
</dbReference>
<dbReference type="PROSITE" id="PS00028">
    <property type="entry name" value="ZINC_FINGER_C2H2_1"/>
    <property type="match status" value="1"/>
</dbReference>
<evidence type="ECO:0000256" key="2">
    <source>
        <dbReference type="SAM" id="MobiDB-lite"/>
    </source>
</evidence>
<keyword evidence="5" id="KW-1185">Reference proteome</keyword>
<name>A0A0R3T884_RODNA</name>
<sequence>MRYLGYTYTCTVQFVPKCLFQPVEAGCVIGSVISSKFITSYSVPQSSNISHISAISALYSSSSLSSPSSLTSLSALSISDETHQVMSIITTKRLITGTKRHTHCAICYKKFSRPTLLVRHLKVHSNRRQLGCPNQSKSCIPADSTGTTNEKPSMCELRSDNAIASSSLIHYTKHRHALPPPSPPHSPPHSSHAPHPPPLPQSPHNHPRPPHTNTPPPPPP</sequence>
<feature type="region of interest" description="Disordered" evidence="2">
    <location>
        <begin position="129"/>
        <end position="153"/>
    </location>
</feature>
<feature type="compositionally biased region" description="Polar residues" evidence="2">
    <location>
        <begin position="132"/>
        <end position="151"/>
    </location>
</feature>
<dbReference type="OrthoDB" id="6077919at2759"/>
<accession>A0A0R3T884</accession>
<dbReference type="InterPro" id="IPR013087">
    <property type="entry name" value="Znf_C2H2_type"/>
</dbReference>
<gene>
    <name evidence="4" type="ORF">HNAJ_LOCUS3271</name>
</gene>
<keyword evidence="1" id="KW-0862">Zinc</keyword>
<evidence type="ECO:0000259" key="3">
    <source>
        <dbReference type="PROSITE" id="PS50157"/>
    </source>
</evidence>
<protein>
    <submittedName>
        <fullName evidence="6">C2H2-type domain-containing protein</fullName>
    </submittedName>
</protein>
<keyword evidence="1" id="KW-0863">Zinc-finger</keyword>
<evidence type="ECO:0000256" key="1">
    <source>
        <dbReference type="PROSITE-ProRule" id="PRU00042"/>
    </source>
</evidence>
<evidence type="ECO:0000313" key="6">
    <source>
        <dbReference type="WBParaSite" id="HNAJ_0000327201-mRNA-1"/>
    </source>
</evidence>
<feature type="domain" description="C2H2-type" evidence="3">
    <location>
        <begin position="102"/>
        <end position="129"/>
    </location>
</feature>
<dbReference type="SUPFAM" id="SSF57667">
    <property type="entry name" value="beta-beta-alpha zinc fingers"/>
    <property type="match status" value="1"/>
</dbReference>
<dbReference type="Proteomes" id="UP000278807">
    <property type="component" value="Unassembled WGS sequence"/>
</dbReference>
<dbReference type="EMBL" id="UZAE01001856">
    <property type="protein sequence ID" value="VDN99130.1"/>
    <property type="molecule type" value="Genomic_DNA"/>
</dbReference>
<evidence type="ECO:0000313" key="4">
    <source>
        <dbReference type="EMBL" id="VDN99130.1"/>
    </source>
</evidence>
<dbReference type="AlphaFoldDB" id="A0A0R3T884"/>
<dbReference type="PROSITE" id="PS50157">
    <property type="entry name" value="ZINC_FINGER_C2H2_2"/>
    <property type="match status" value="1"/>
</dbReference>
<reference evidence="4 5" key="2">
    <citation type="submission" date="2018-11" db="EMBL/GenBank/DDBJ databases">
        <authorList>
            <consortium name="Pathogen Informatics"/>
        </authorList>
    </citation>
    <scope>NUCLEOTIDE SEQUENCE [LARGE SCALE GENOMIC DNA]</scope>
</reference>
<feature type="compositionally biased region" description="Pro residues" evidence="2">
    <location>
        <begin position="210"/>
        <end position="220"/>
    </location>
</feature>
<organism evidence="6">
    <name type="scientific">Rodentolepis nana</name>
    <name type="common">Dwarf tapeworm</name>
    <name type="synonym">Hymenolepis nana</name>
    <dbReference type="NCBI Taxonomy" id="102285"/>
    <lineage>
        <taxon>Eukaryota</taxon>
        <taxon>Metazoa</taxon>
        <taxon>Spiralia</taxon>
        <taxon>Lophotrochozoa</taxon>
        <taxon>Platyhelminthes</taxon>
        <taxon>Cestoda</taxon>
        <taxon>Eucestoda</taxon>
        <taxon>Cyclophyllidea</taxon>
        <taxon>Hymenolepididae</taxon>
        <taxon>Rodentolepis</taxon>
    </lineage>
</organism>
<feature type="compositionally biased region" description="Pro residues" evidence="2">
    <location>
        <begin position="178"/>
        <end position="187"/>
    </location>
</feature>
<reference evidence="6" key="1">
    <citation type="submission" date="2017-02" db="UniProtKB">
        <authorList>
            <consortium name="WormBaseParasite"/>
        </authorList>
    </citation>
    <scope>IDENTIFICATION</scope>
</reference>
<dbReference type="Gene3D" id="3.30.160.60">
    <property type="entry name" value="Classic Zinc Finger"/>
    <property type="match status" value="1"/>
</dbReference>
<keyword evidence="1" id="KW-0479">Metal-binding</keyword>
<feature type="region of interest" description="Disordered" evidence="2">
    <location>
        <begin position="174"/>
        <end position="220"/>
    </location>
</feature>